<keyword evidence="2" id="KW-1185">Reference proteome</keyword>
<name>A0A0H5DQ41_9BACT</name>
<sequence>MQFISGGPEIPGGLLQAHEEGDVVFFCGAGISLPEGLPSFPELTTALFDRAGVIPDTQQKNAIKLEQLDRAIDLLERRTAGGRRTVRQHLPDLLCPANLRHKVAPTHTALLALATSKVGKVRLVTTNFDRLFENVCIYEDRVVEPFYAPLLPVPKSKLNGLVYLHGLIRENPTDEELDQLILSSGDFGRAYLTERWASQFVTDLFKKFTVCFVGYSINDPVLRYLMDAFAADKLDGEPATQAYAFAGYKEGERKNVMNEWDAKNVVPILYRYKDRDHTALHSTLQAWADYHREGIRGKEQFVTKYASLKPMLSTAEDNFVGRVLWAISDTTGIPAKCFADLDPPPPIEWLDVILEQSINADLLPTDHNQKEEDDTYNRYNLLSRPHSSYPGAWTSPLLPLWASPLDRIAEHLSKWLCRHLENPKLLYWIQNSGGRLHHRFRKMIEVRLHKLPKEIQVYWSLILAGRCAHPTPEYSFFDWESRYRKEGMHLGLTEEFCQIYSPRVRLNPSFKDNRIPTNSPLDSQILLGLLEPHYSLSQLRNIPGWKGDLPKLLEKASSLLLDALNIMQELGKADELKDLSYISQPYIHDSKQNHRYQDWTALIELTRDAWLEAAQISPTKASLTAQSWYNQAFPVFKRLAFFAATHTKVVAPKMALAWLTMDDQRWLWSVETQPEVLRLILAIAPELSKNQWNKLEKLILKGPPKFLYSDNLNGGEWARIVDYSIAVRLAKAKASKVLLCAKAQAKLDEISKKYPKWDLYDEAFETSVRFSYGGGSPFAKKPVPQSVSELVDWLLKHPAPEWGEEDEWQDICENNLDLSLQVLSKLSQMNQWLPYRWKEALSGWYKDKELTARSWEKVSALLTSAPDKLIKEISHSLSWYLDRAAAALLIEEKEQFTTICCKILESEISHSWVCSKDQIHSAINHTLGITAQAVIKWVFKDNPSDCQGIKEPMRTLLTKLCDMQIDSYRYARLQLASNSIALFRLDPDWTKVNLLPLFSWTQVQVEVVNTWVGFLSAARDYLPLLEELKAEFLATSAHLNQIGEYAESYASLLTWVSLQPQDSFSNSELQEASANLGKEGLCASLGTIRSFLMSFEANGSTTQKENFWKNRVEPYFQKIWPKAKALIIDPRISDILAEICILADNQFSEAFKLMKSWLVKTTSCEIAIHRLSGSKICSKFPAESLEFLDHIVSNSLSNLKRDLSLCLDEILESESTFASDARFKRLDTIAKKQKL</sequence>
<dbReference type="InterPro" id="IPR029035">
    <property type="entry name" value="DHS-like_NAD/FAD-binding_dom"/>
</dbReference>
<evidence type="ECO:0000313" key="1">
    <source>
        <dbReference type="EMBL" id="CRX38602.1"/>
    </source>
</evidence>
<dbReference type="Proteomes" id="UP000220251">
    <property type="component" value="Unassembled WGS sequence"/>
</dbReference>
<accession>A0A0H5DQ41</accession>
<dbReference type="Gene3D" id="3.40.50.1220">
    <property type="entry name" value="TPP-binding domain"/>
    <property type="match status" value="1"/>
</dbReference>
<dbReference type="RefSeq" id="WP_098038468.1">
    <property type="nucleotide sequence ID" value="NZ_CWGJ01000014.1"/>
</dbReference>
<dbReference type="OrthoDB" id="5521101at2"/>
<reference evidence="2" key="1">
    <citation type="submission" date="2015-06" db="EMBL/GenBank/DDBJ databases">
        <authorList>
            <person name="Bertelli C."/>
        </authorList>
    </citation>
    <scope>NUCLEOTIDE SEQUENCE [LARGE SCALE GENOMIC DNA]</scope>
    <source>
        <strain evidence="2">CRIB-30</strain>
    </source>
</reference>
<protein>
    <submittedName>
        <fullName evidence="1">Uncharacterized protein</fullName>
    </submittedName>
</protein>
<gene>
    <name evidence="1" type="ORF">ELAC_1261</name>
</gene>
<dbReference type="EMBL" id="CWGJ01000014">
    <property type="protein sequence ID" value="CRX38602.1"/>
    <property type="molecule type" value="Genomic_DNA"/>
</dbReference>
<evidence type="ECO:0000313" key="2">
    <source>
        <dbReference type="Proteomes" id="UP000220251"/>
    </source>
</evidence>
<organism evidence="1 2">
    <name type="scientific">Estrella lausannensis</name>
    <dbReference type="NCBI Taxonomy" id="483423"/>
    <lineage>
        <taxon>Bacteria</taxon>
        <taxon>Pseudomonadati</taxon>
        <taxon>Chlamydiota</taxon>
        <taxon>Chlamydiia</taxon>
        <taxon>Parachlamydiales</taxon>
        <taxon>Candidatus Criblamydiaceae</taxon>
        <taxon>Estrella</taxon>
    </lineage>
</organism>
<dbReference type="NCBIfam" id="NF041818">
    <property type="entry name" value="Dsr1"/>
    <property type="match status" value="1"/>
</dbReference>
<dbReference type="AlphaFoldDB" id="A0A0H5DQ41"/>
<dbReference type="SUPFAM" id="SSF52467">
    <property type="entry name" value="DHS-like NAD/FAD-binding domain"/>
    <property type="match status" value="1"/>
</dbReference>
<proteinExistence type="predicted"/>
<dbReference type="Pfam" id="PF13289">
    <property type="entry name" value="SIR2_2"/>
    <property type="match status" value="1"/>
</dbReference>